<feature type="transmembrane region" description="Helical" evidence="1">
    <location>
        <begin position="48"/>
        <end position="69"/>
    </location>
</feature>
<dbReference type="Proteomes" id="UP000639403">
    <property type="component" value="Unassembled WGS sequence"/>
</dbReference>
<dbReference type="AlphaFoldDB" id="A0A8H7P2X4"/>
<accession>A0A8H7P2X4</accession>
<feature type="transmembrane region" description="Helical" evidence="1">
    <location>
        <begin position="112"/>
        <end position="131"/>
    </location>
</feature>
<sequence length="174" mass="19777">MSAFPTSEAQLVALFMQSVTYGIHVLIFAICMWKLVEKLKGNRGSVNWPWAFVAIALFVNGTVDVSFNLYHNLLAFTLRDGTVEGFGELASWISVIRMYRAWIICDRRWATILPTIVLWCTTVATMIAYLYRMTVTEEATVTGEEKRMAPMLVVIYSTTLTNNFICTGMIVRRI</sequence>
<reference evidence="2" key="2">
    <citation type="journal article" name="Front. Microbiol.">
        <title>Degradative Capacity of Two Strains of Rhodonia placenta: From Phenotype to Genotype.</title>
        <authorList>
            <person name="Kolle M."/>
            <person name="Horta M.A.C."/>
            <person name="Nowrousian M."/>
            <person name="Ohm R.A."/>
            <person name="Benz J.P."/>
            <person name="Pilgard A."/>
        </authorList>
    </citation>
    <scope>NUCLEOTIDE SEQUENCE</scope>
    <source>
        <strain evidence="2">FPRL280</strain>
    </source>
</reference>
<evidence type="ECO:0000313" key="3">
    <source>
        <dbReference type="Proteomes" id="UP000639403"/>
    </source>
</evidence>
<keyword evidence="1" id="KW-1133">Transmembrane helix</keyword>
<keyword evidence="1" id="KW-0472">Membrane</keyword>
<organism evidence="2 3">
    <name type="scientific">Rhodonia placenta</name>
    <dbReference type="NCBI Taxonomy" id="104341"/>
    <lineage>
        <taxon>Eukaryota</taxon>
        <taxon>Fungi</taxon>
        <taxon>Dikarya</taxon>
        <taxon>Basidiomycota</taxon>
        <taxon>Agaricomycotina</taxon>
        <taxon>Agaricomycetes</taxon>
        <taxon>Polyporales</taxon>
        <taxon>Adustoporiaceae</taxon>
        <taxon>Rhodonia</taxon>
    </lineage>
</organism>
<name>A0A8H7P2X4_9APHY</name>
<protein>
    <submittedName>
        <fullName evidence="2">Uncharacterized protein</fullName>
    </submittedName>
</protein>
<keyword evidence="1" id="KW-0812">Transmembrane</keyword>
<reference evidence="2" key="1">
    <citation type="submission" date="2020-11" db="EMBL/GenBank/DDBJ databases">
        <authorList>
            <person name="Koelle M."/>
            <person name="Horta M.A.C."/>
            <person name="Nowrousian M."/>
            <person name="Ohm R.A."/>
            <person name="Benz P."/>
            <person name="Pilgard A."/>
        </authorList>
    </citation>
    <scope>NUCLEOTIDE SEQUENCE</scope>
    <source>
        <strain evidence="2">FPRL280</strain>
    </source>
</reference>
<evidence type="ECO:0000313" key="2">
    <source>
        <dbReference type="EMBL" id="KAF9814808.1"/>
    </source>
</evidence>
<proteinExistence type="predicted"/>
<dbReference type="EMBL" id="JADOXO010000080">
    <property type="protein sequence ID" value="KAF9814808.1"/>
    <property type="molecule type" value="Genomic_DNA"/>
</dbReference>
<comment type="caution">
    <text evidence="2">The sequence shown here is derived from an EMBL/GenBank/DDBJ whole genome shotgun (WGS) entry which is preliminary data.</text>
</comment>
<feature type="transmembrane region" description="Helical" evidence="1">
    <location>
        <begin position="151"/>
        <end position="171"/>
    </location>
</feature>
<feature type="transmembrane region" description="Helical" evidence="1">
    <location>
        <begin position="12"/>
        <end position="36"/>
    </location>
</feature>
<evidence type="ECO:0000256" key="1">
    <source>
        <dbReference type="SAM" id="Phobius"/>
    </source>
</evidence>
<gene>
    <name evidence="2" type="ORF">IEO21_04916</name>
</gene>